<evidence type="ECO:0008006" key="4">
    <source>
        <dbReference type="Google" id="ProtNLM"/>
    </source>
</evidence>
<dbReference type="InterPro" id="IPR029062">
    <property type="entry name" value="Class_I_gatase-like"/>
</dbReference>
<dbReference type="SUPFAM" id="SSF52317">
    <property type="entry name" value="Class I glutamine amidotransferase-like"/>
    <property type="match status" value="1"/>
</dbReference>
<keyword evidence="3" id="KW-1185">Reference proteome</keyword>
<dbReference type="EMBL" id="CP081495">
    <property type="protein sequence ID" value="UYW02025.1"/>
    <property type="molecule type" value="Genomic_DNA"/>
</dbReference>
<organism evidence="2 3">
    <name type="scientific">Flavobacterium agricola</name>
    <dbReference type="NCBI Taxonomy" id="2870839"/>
    <lineage>
        <taxon>Bacteria</taxon>
        <taxon>Pseudomonadati</taxon>
        <taxon>Bacteroidota</taxon>
        <taxon>Flavobacteriia</taxon>
        <taxon>Flavobacteriales</taxon>
        <taxon>Flavobacteriaceae</taxon>
        <taxon>Flavobacterium</taxon>
    </lineage>
</organism>
<keyword evidence="1" id="KW-1133">Transmembrane helix</keyword>
<proteinExistence type="predicted"/>
<protein>
    <recommendedName>
        <fullName evidence="4">VWA domain-containing protein</fullName>
    </recommendedName>
</protein>
<sequence length="674" mass="77048">MMQTQTLLIIAAVAAAFGLSYLQYIFKAKTKRTYVYVLAFLRFISFLLVFVLLINPTITTKTQQTEKVVLPVLLDNSQSIKILDSAFTQTNWVTYFKQHKALNAKYNVQVYPFAKNIELETDSLSFAGRETQIAQAAITLKGLYKNSHHPVLLISDGNQTQGSDYVFAFSPNNTVYPVVVGDTAFVYDAQLTHAQTNKYVYLNNEFPIEVFGYVATQVPTTVNLVVTESGKVVYKKQIEITPNKNAIAEVIYLKAQAVGVKKYKVELQSKLPEKNIQNNSKVVAVEVIDQKTNVALLSNIMHPDLGTLKNAIEKNEHRKVSLLKPDQVQSLQAYDVVILYQPDAGFAKVWDEIEKKQLNYWLIGGLHTNYNWLNQKQKDFQFQFSNQKEAYAGQINPNFTVFEPPNLAFDALPGLDMPFGTFKPQTQQNTLLYLKIKGITTHLPLLTFTEVQNKQKKSYWFGENLWKWRIETADQNSYFDELINKIVQYLAIQQPKQNLLVDIDPIYNQNETIQVTAQYFNKNLEYDAQAVLEANLEQLTTNNKTKLVFTSATNQAILNLEGLDPGVYQIQVIEPKSKTQISKTFEVLAFNPEKQALQANKQQLQALANQFKTSLYYSQNIEAVIQDLLANSDYVPTQHESKTQKSLIDWRYILLLILICFTAEWFLRKYNGLK</sequence>
<evidence type="ECO:0000313" key="3">
    <source>
        <dbReference type="Proteomes" id="UP001163328"/>
    </source>
</evidence>
<name>A0ABY6M2N8_9FLAO</name>
<keyword evidence="1" id="KW-0472">Membrane</keyword>
<feature type="transmembrane region" description="Helical" evidence="1">
    <location>
        <begin position="33"/>
        <end position="54"/>
    </location>
</feature>
<accession>A0ABY6M2N8</accession>
<dbReference type="Proteomes" id="UP001163328">
    <property type="component" value="Chromosome"/>
</dbReference>
<reference evidence="2" key="1">
    <citation type="submission" date="2021-08" db="EMBL/GenBank/DDBJ databases">
        <title>Flavobacterium sp. strain CC-SYL302.</title>
        <authorList>
            <person name="Lin S.-Y."/>
            <person name="Lee T.-H."/>
            <person name="Young C.-C."/>
        </authorList>
    </citation>
    <scope>NUCLEOTIDE SEQUENCE</scope>
    <source>
        <strain evidence="2">CC-SYL302</strain>
    </source>
</reference>
<evidence type="ECO:0000256" key="1">
    <source>
        <dbReference type="SAM" id="Phobius"/>
    </source>
</evidence>
<feature type="transmembrane region" description="Helical" evidence="1">
    <location>
        <begin position="650"/>
        <end position="667"/>
    </location>
</feature>
<feature type="transmembrane region" description="Helical" evidence="1">
    <location>
        <begin position="6"/>
        <end position="26"/>
    </location>
</feature>
<dbReference type="RefSeq" id="WP_264434505.1">
    <property type="nucleotide sequence ID" value="NZ_CP081495.1"/>
</dbReference>
<gene>
    <name evidence="2" type="ORF">K5I29_03700</name>
</gene>
<dbReference type="PANTHER" id="PTHR37947:SF1">
    <property type="entry name" value="BLL2462 PROTEIN"/>
    <property type="match status" value="1"/>
</dbReference>
<keyword evidence="1" id="KW-0812">Transmembrane</keyword>
<evidence type="ECO:0000313" key="2">
    <source>
        <dbReference type="EMBL" id="UYW02025.1"/>
    </source>
</evidence>
<dbReference type="PANTHER" id="PTHR37947">
    <property type="entry name" value="BLL2462 PROTEIN"/>
    <property type="match status" value="1"/>
</dbReference>